<dbReference type="Pfam" id="PF00675">
    <property type="entry name" value="Peptidase_M16"/>
    <property type="match status" value="1"/>
</dbReference>
<dbReference type="RefSeq" id="WP_090094166.1">
    <property type="nucleotide sequence ID" value="NZ_FOMG01000036.1"/>
</dbReference>
<sequence length="413" mass="48169">MKEYIFKNNLKLIYKKSTSELSSICISLEAGAGVESNILGIAHATEHMVFKNTKNRNESEINKELSKIFGFHNAMTNYPYVIYYGTMLSEDLEKGIEIFSDIIVNPNFVDDGFKEEMNVIIEELREWDEEVEQYCEDKLFLNSFSNRRIKYPIIGTEESLKNITLDDIKNFHEKFYFPGNTSIAVVSSLEFEDIKKIVSKYFKCWKNKDDKNIDTLYENNNNLIYENNNNNRFINEKEGLKTCKIEMIYPIHSLNNNEIKALRIFNEWFGEGVNSLLYDTLRTKNGLIYDVITKIAHEKYIKLYKVTFSTSKENIDKTLGLIQECIDKLEILRADINEDVFQGLVKAYKLKRLFREEQSIVLAKELSTYDTMSGDYNVYVEEVKGVNKLTKNFIFDTAIKVLKNSSIEIIIPK</sequence>
<gene>
    <name evidence="8" type="ORF">SAMN05421842_13612</name>
</gene>
<evidence type="ECO:0000256" key="2">
    <source>
        <dbReference type="ARBA" id="ARBA00022670"/>
    </source>
</evidence>
<keyword evidence="2" id="KW-0645">Protease</keyword>
<name>A0A1I1RNE4_9CLOT</name>
<evidence type="ECO:0000259" key="7">
    <source>
        <dbReference type="Pfam" id="PF05193"/>
    </source>
</evidence>
<evidence type="ECO:0000259" key="6">
    <source>
        <dbReference type="Pfam" id="PF00675"/>
    </source>
</evidence>
<evidence type="ECO:0000313" key="9">
    <source>
        <dbReference type="Proteomes" id="UP000199263"/>
    </source>
</evidence>
<dbReference type="InterPro" id="IPR050626">
    <property type="entry name" value="Peptidase_M16"/>
</dbReference>
<keyword evidence="9" id="KW-1185">Reference proteome</keyword>
<dbReference type="Proteomes" id="UP000199263">
    <property type="component" value="Unassembled WGS sequence"/>
</dbReference>
<reference evidence="8 9" key="1">
    <citation type="submission" date="2016-10" db="EMBL/GenBank/DDBJ databases">
        <authorList>
            <person name="de Groot N.N."/>
        </authorList>
    </citation>
    <scope>NUCLEOTIDE SEQUENCE [LARGE SCALE GENOMIC DNA]</scope>
    <source>
        <strain evidence="8 9">DSM 12992</strain>
    </source>
</reference>
<feature type="domain" description="Peptidase M16 N-terminal" evidence="6">
    <location>
        <begin position="15"/>
        <end position="156"/>
    </location>
</feature>
<dbReference type="GO" id="GO:0046872">
    <property type="term" value="F:metal ion binding"/>
    <property type="evidence" value="ECO:0007669"/>
    <property type="project" value="InterPro"/>
</dbReference>
<dbReference type="EMBL" id="FOMG01000036">
    <property type="protein sequence ID" value="SFD35834.1"/>
    <property type="molecule type" value="Genomic_DNA"/>
</dbReference>
<dbReference type="InterPro" id="IPR011249">
    <property type="entry name" value="Metalloenz_LuxS/M16"/>
</dbReference>
<accession>A0A1I1RNE4</accession>
<proteinExistence type="inferred from homology"/>
<keyword evidence="4" id="KW-0862">Zinc</keyword>
<evidence type="ECO:0000256" key="5">
    <source>
        <dbReference type="ARBA" id="ARBA00023049"/>
    </source>
</evidence>
<dbReference type="AlphaFoldDB" id="A0A1I1RNE4"/>
<evidence type="ECO:0000256" key="3">
    <source>
        <dbReference type="ARBA" id="ARBA00022801"/>
    </source>
</evidence>
<evidence type="ECO:0000313" key="8">
    <source>
        <dbReference type="EMBL" id="SFD35834.1"/>
    </source>
</evidence>
<feature type="domain" description="Peptidase M16 C-terminal" evidence="7">
    <location>
        <begin position="162"/>
        <end position="330"/>
    </location>
</feature>
<dbReference type="PANTHER" id="PTHR43690:SF17">
    <property type="entry name" value="PROTEIN YHJJ"/>
    <property type="match status" value="1"/>
</dbReference>
<dbReference type="GO" id="GO:0006508">
    <property type="term" value="P:proteolysis"/>
    <property type="evidence" value="ECO:0007669"/>
    <property type="project" value="UniProtKB-KW"/>
</dbReference>
<dbReference type="Gene3D" id="3.30.830.10">
    <property type="entry name" value="Metalloenzyme, LuxS/M16 peptidase-like"/>
    <property type="match status" value="2"/>
</dbReference>
<dbReference type="STRING" id="119641.SAMN05421842_13612"/>
<organism evidence="8 9">
    <name type="scientific">Clostridium uliginosum</name>
    <dbReference type="NCBI Taxonomy" id="119641"/>
    <lineage>
        <taxon>Bacteria</taxon>
        <taxon>Bacillati</taxon>
        <taxon>Bacillota</taxon>
        <taxon>Clostridia</taxon>
        <taxon>Eubacteriales</taxon>
        <taxon>Clostridiaceae</taxon>
        <taxon>Clostridium</taxon>
    </lineage>
</organism>
<dbReference type="GO" id="GO:0008237">
    <property type="term" value="F:metallopeptidase activity"/>
    <property type="evidence" value="ECO:0007669"/>
    <property type="project" value="UniProtKB-KW"/>
</dbReference>
<dbReference type="OrthoDB" id="9811314at2"/>
<comment type="similarity">
    <text evidence="1">Belongs to the peptidase M16 family.</text>
</comment>
<protein>
    <submittedName>
        <fullName evidence="8">Predicted Zn-dependent peptidase</fullName>
    </submittedName>
</protein>
<dbReference type="InterPro" id="IPR011765">
    <property type="entry name" value="Pept_M16_N"/>
</dbReference>
<dbReference type="Pfam" id="PF05193">
    <property type="entry name" value="Peptidase_M16_C"/>
    <property type="match status" value="1"/>
</dbReference>
<dbReference type="SUPFAM" id="SSF63411">
    <property type="entry name" value="LuxS/MPP-like metallohydrolase"/>
    <property type="match status" value="2"/>
</dbReference>
<evidence type="ECO:0000256" key="1">
    <source>
        <dbReference type="ARBA" id="ARBA00007261"/>
    </source>
</evidence>
<dbReference type="PANTHER" id="PTHR43690">
    <property type="entry name" value="NARDILYSIN"/>
    <property type="match status" value="1"/>
</dbReference>
<keyword evidence="3" id="KW-0378">Hydrolase</keyword>
<evidence type="ECO:0000256" key="4">
    <source>
        <dbReference type="ARBA" id="ARBA00022833"/>
    </source>
</evidence>
<dbReference type="InterPro" id="IPR007863">
    <property type="entry name" value="Peptidase_M16_C"/>
</dbReference>
<keyword evidence="5" id="KW-0482">Metalloprotease</keyword>